<gene>
    <name evidence="5" type="ORF">LWI29_003735</name>
</gene>
<evidence type="ECO:0000259" key="4">
    <source>
        <dbReference type="Pfam" id="PF12937"/>
    </source>
</evidence>
<proteinExistence type="inferred from homology"/>
<accession>A0AA39SQI7</accession>
<evidence type="ECO:0008006" key="7">
    <source>
        <dbReference type="Google" id="ProtNLM"/>
    </source>
</evidence>
<dbReference type="SUPFAM" id="SSF74788">
    <property type="entry name" value="Cullin repeat-like"/>
    <property type="match status" value="1"/>
</dbReference>
<sequence length="560" mass="63002">MFTDSTRCVSASKSSDSQRDILHPVSMVQVQWSALPVEILPIIFQKLNDPGDVYRCGLVCVLWKSIVTTILPPFLLLSNVGTYKQSCRLFNTQTNQTHEIFLPELENCWFSSSSFGWLLTIGFQQPHEVHLLNHFTRDRIQLPSAKQLSEPYDLRVITSTSPLNPTCLVLAMRHFNNALAFCRPGDKSWTCFEDFGRFDNDVAFYKGEFYAVNALGHLVHLDCNIPVVQKALIPCSAKSLQRGTGQHSYLVELDGNLLLVVRYTNEELTSGFEVHEFDWVENCWIMVKNIGNNAILLGTGSSISLPISPFRNFKANCIYFINDNLSRLIPVQNTGLYDMTTGQIEYLYDQASLIWSSPLNWSVPQPNSAEVYLELNGKVRDAVISLINQEREGEQIDRALLKNVLDIFVEIGMGQMDHYENDFEDAMLKDTAAYYSKKASNWILKDSFADCMSKVVQCSKREKDRVAHYLHSSSEPKLLEALTHSPQTNLAEEPLGFGGIGFSPIFALLKSTFLLPLRPPPLAWVLSSKAESSPTDAFLHPTASANHLAPFIFGARALNQ</sequence>
<dbReference type="InterPro" id="IPR050942">
    <property type="entry name" value="F-box_BR-signaling"/>
</dbReference>
<dbReference type="InterPro" id="IPR016159">
    <property type="entry name" value="Cullin_repeat-like_dom_sf"/>
</dbReference>
<evidence type="ECO:0000313" key="5">
    <source>
        <dbReference type="EMBL" id="KAK0595115.1"/>
    </source>
</evidence>
<dbReference type="AlphaFoldDB" id="A0AA39SQI7"/>
<dbReference type="Gene3D" id="1.20.1280.50">
    <property type="match status" value="1"/>
</dbReference>
<evidence type="ECO:0000313" key="6">
    <source>
        <dbReference type="Proteomes" id="UP001168877"/>
    </source>
</evidence>
<dbReference type="Gene3D" id="1.20.1310.10">
    <property type="entry name" value="Cullin Repeats"/>
    <property type="match status" value="1"/>
</dbReference>
<dbReference type="Pfam" id="PF00888">
    <property type="entry name" value="Cullin"/>
    <property type="match status" value="1"/>
</dbReference>
<organism evidence="5 6">
    <name type="scientific">Acer saccharum</name>
    <name type="common">Sugar maple</name>
    <dbReference type="NCBI Taxonomy" id="4024"/>
    <lineage>
        <taxon>Eukaryota</taxon>
        <taxon>Viridiplantae</taxon>
        <taxon>Streptophyta</taxon>
        <taxon>Embryophyta</taxon>
        <taxon>Tracheophyta</taxon>
        <taxon>Spermatophyta</taxon>
        <taxon>Magnoliopsida</taxon>
        <taxon>eudicotyledons</taxon>
        <taxon>Gunneridae</taxon>
        <taxon>Pentapetalae</taxon>
        <taxon>rosids</taxon>
        <taxon>malvids</taxon>
        <taxon>Sapindales</taxon>
        <taxon>Sapindaceae</taxon>
        <taxon>Hippocastanoideae</taxon>
        <taxon>Acereae</taxon>
        <taxon>Acer</taxon>
    </lineage>
</organism>
<protein>
    <recommendedName>
        <fullName evidence="7">DUF295 domain-containing protein</fullName>
    </recommendedName>
</protein>
<dbReference type="FunFam" id="1.20.1310.10:FF:000001">
    <property type="entry name" value="Cullin 3"/>
    <property type="match status" value="1"/>
</dbReference>
<name>A0AA39SQI7_ACESA</name>
<dbReference type="Pfam" id="PF12937">
    <property type="entry name" value="F-box-like"/>
    <property type="match status" value="1"/>
</dbReference>
<comment type="caution">
    <text evidence="5">The sequence shown here is derived from an EMBL/GenBank/DDBJ whole genome shotgun (WGS) entry which is preliminary data.</text>
</comment>
<dbReference type="InterPro" id="IPR001810">
    <property type="entry name" value="F-box_dom"/>
</dbReference>
<dbReference type="Proteomes" id="UP001168877">
    <property type="component" value="Unassembled WGS sequence"/>
</dbReference>
<feature type="domain" description="F-box" evidence="4">
    <location>
        <begin position="32"/>
        <end position="68"/>
    </location>
</feature>
<evidence type="ECO:0000259" key="2">
    <source>
        <dbReference type="Pfam" id="PF00888"/>
    </source>
</evidence>
<dbReference type="InterPro" id="IPR005174">
    <property type="entry name" value="KIB1-4_b-propeller"/>
</dbReference>
<evidence type="ECO:0000256" key="1">
    <source>
        <dbReference type="ARBA" id="ARBA00006019"/>
    </source>
</evidence>
<dbReference type="PANTHER" id="PTHR44259">
    <property type="entry name" value="OS07G0183000 PROTEIN-RELATED"/>
    <property type="match status" value="1"/>
</dbReference>
<dbReference type="EMBL" id="JAUESC010000004">
    <property type="protein sequence ID" value="KAK0595115.1"/>
    <property type="molecule type" value="Genomic_DNA"/>
</dbReference>
<dbReference type="GO" id="GO:0006511">
    <property type="term" value="P:ubiquitin-dependent protein catabolic process"/>
    <property type="evidence" value="ECO:0007669"/>
    <property type="project" value="InterPro"/>
</dbReference>
<dbReference type="InterPro" id="IPR036047">
    <property type="entry name" value="F-box-like_dom_sf"/>
</dbReference>
<keyword evidence="6" id="KW-1185">Reference proteome</keyword>
<dbReference type="InterPro" id="IPR001373">
    <property type="entry name" value="Cullin_N"/>
</dbReference>
<dbReference type="PANTHER" id="PTHR44259:SF15">
    <property type="entry name" value="F-BOX PROTEIN KIB2-RELATED"/>
    <property type="match status" value="1"/>
</dbReference>
<dbReference type="GO" id="GO:0031625">
    <property type="term" value="F:ubiquitin protein ligase binding"/>
    <property type="evidence" value="ECO:0007669"/>
    <property type="project" value="InterPro"/>
</dbReference>
<comment type="similarity">
    <text evidence="1">Belongs to the cullin family.</text>
</comment>
<dbReference type="CDD" id="cd09917">
    <property type="entry name" value="F-box_SF"/>
    <property type="match status" value="1"/>
</dbReference>
<evidence type="ECO:0000259" key="3">
    <source>
        <dbReference type="Pfam" id="PF03478"/>
    </source>
</evidence>
<dbReference type="SUPFAM" id="SSF81383">
    <property type="entry name" value="F-box domain"/>
    <property type="match status" value="1"/>
</dbReference>
<reference evidence="5" key="1">
    <citation type="journal article" date="2022" name="Plant J.">
        <title>Strategies of tolerance reflected in two North American maple genomes.</title>
        <authorList>
            <person name="McEvoy S.L."/>
            <person name="Sezen U.U."/>
            <person name="Trouern-Trend A."/>
            <person name="McMahon S.M."/>
            <person name="Schaberg P.G."/>
            <person name="Yang J."/>
            <person name="Wegrzyn J.L."/>
            <person name="Swenson N.G."/>
        </authorList>
    </citation>
    <scope>NUCLEOTIDE SEQUENCE</scope>
    <source>
        <strain evidence="5">NS2018</strain>
    </source>
</reference>
<dbReference type="Pfam" id="PF03478">
    <property type="entry name" value="Beta-prop_KIB1-4"/>
    <property type="match status" value="1"/>
</dbReference>
<feature type="domain" description="Cullin N-terminal" evidence="2">
    <location>
        <begin position="373"/>
        <end position="484"/>
    </location>
</feature>
<feature type="domain" description="KIB1-4 beta-propeller" evidence="3">
    <location>
        <begin position="89"/>
        <end position="338"/>
    </location>
</feature>
<reference evidence="5" key="2">
    <citation type="submission" date="2023-06" db="EMBL/GenBank/DDBJ databases">
        <authorList>
            <person name="Swenson N.G."/>
            <person name="Wegrzyn J.L."/>
            <person name="Mcevoy S.L."/>
        </authorList>
    </citation>
    <scope>NUCLEOTIDE SEQUENCE</scope>
    <source>
        <strain evidence="5">NS2018</strain>
        <tissue evidence="5">Leaf</tissue>
    </source>
</reference>